<protein>
    <submittedName>
        <fullName evidence="2">Copia protein</fullName>
    </submittedName>
</protein>
<comment type="caution">
    <text evidence="2">The sequence shown here is derived from an EMBL/GenBank/DDBJ whole genome shotgun (WGS) entry which is preliminary data.</text>
</comment>
<dbReference type="AlphaFoldDB" id="A0A371FN90"/>
<dbReference type="OrthoDB" id="1408760at2759"/>
<organism evidence="2 3">
    <name type="scientific">Mucuna pruriens</name>
    <name type="common">Velvet bean</name>
    <name type="synonym">Dolichos pruriens</name>
    <dbReference type="NCBI Taxonomy" id="157652"/>
    <lineage>
        <taxon>Eukaryota</taxon>
        <taxon>Viridiplantae</taxon>
        <taxon>Streptophyta</taxon>
        <taxon>Embryophyta</taxon>
        <taxon>Tracheophyta</taxon>
        <taxon>Spermatophyta</taxon>
        <taxon>Magnoliopsida</taxon>
        <taxon>eudicotyledons</taxon>
        <taxon>Gunneridae</taxon>
        <taxon>Pentapetalae</taxon>
        <taxon>rosids</taxon>
        <taxon>fabids</taxon>
        <taxon>Fabales</taxon>
        <taxon>Fabaceae</taxon>
        <taxon>Papilionoideae</taxon>
        <taxon>50 kb inversion clade</taxon>
        <taxon>NPAAA clade</taxon>
        <taxon>indigoferoid/millettioid clade</taxon>
        <taxon>Phaseoleae</taxon>
        <taxon>Mucuna</taxon>
    </lineage>
</organism>
<dbReference type="InterPro" id="IPR013103">
    <property type="entry name" value="RVT_2"/>
</dbReference>
<feature type="non-terminal residue" evidence="2">
    <location>
        <position position="1"/>
    </location>
</feature>
<evidence type="ECO:0000259" key="1">
    <source>
        <dbReference type="Pfam" id="PF07727"/>
    </source>
</evidence>
<dbReference type="EMBL" id="QJKJ01008429">
    <property type="protein sequence ID" value="RDX79796.1"/>
    <property type="molecule type" value="Genomic_DNA"/>
</dbReference>
<evidence type="ECO:0000313" key="2">
    <source>
        <dbReference type="EMBL" id="RDX79796.1"/>
    </source>
</evidence>
<dbReference type="Proteomes" id="UP000257109">
    <property type="component" value="Unassembled WGS sequence"/>
</dbReference>
<reference evidence="2" key="1">
    <citation type="submission" date="2018-05" db="EMBL/GenBank/DDBJ databases">
        <title>Draft genome of Mucuna pruriens seed.</title>
        <authorList>
            <person name="Nnadi N.E."/>
            <person name="Vos R."/>
            <person name="Hasami M.H."/>
            <person name="Devisetty U.K."/>
            <person name="Aguiy J.C."/>
        </authorList>
    </citation>
    <scope>NUCLEOTIDE SEQUENCE [LARGE SCALE GENOMIC DNA]</scope>
    <source>
        <strain evidence="2">JCA_2017</strain>
    </source>
</reference>
<sequence length="225" mass="26270">MVVRNKARLVAHGYSQQEGIDFTKTFALITKLEAIHILLFFASHYNGDYIKWISCEATSCFESDAFPNHVIKLKSLFMDLSKHLVIGMKNRVHFLWQMFEMSMMEELKFFLGFQIKETKDGIYIHQSKYVNELLKKFNLEDCKTMSTPMHPTSILILDEADKKCMFCVRFQDDPRESHLTIVSLILVCSIRDPNSTILKAIKEKNTSEGFHFIRLNLVSWSSKRQ</sequence>
<feature type="domain" description="Reverse transcriptase Ty1/copia-type" evidence="1">
    <location>
        <begin position="2"/>
        <end position="46"/>
    </location>
</feature>
<feature type="domain" description="Reverse transcriptase Ty1/copia-type" evidence="1">
    <location>
        <begin position="94"/>
        <end position="150"/>
    </location>
</feature>
<keyword evidence="3" id="KW-1185">Reference proteome</keyword>
<accession>A0A371FN90</accession>
<feature type="non-terminal residue" evidence="2">
    <location>
        <position position="225"/>
    </location>
</feature>
<name>A0A371FN90_MUCPR</name>
<evidence type="ECO:0000313" key="3">
    <source>
        <dbReference type="Proteomes" id="UP000257109"/>
    </source>
</evidence>
<proteinExistence type="predicted"/>
<gene>
    <name evidence="2" type="primary">GIP</name>
    <name evidence="2" type="ORF">CR513_39732</name>
</gene>
<dbReference type="Pfam" id="PF07727">
    <property type="entry name" value="RVT_2"/>
    <property type="match status" value="2"/>
</dbReference>